<keyword evidence="7 9" id="KW-0472">Membrane</keyword>
<evidence type="ECO:0000256" key="2">
    <source>
        <dbReference type="ARBA" id="ARBA00022448"/>
    </source>
</evidence>
<dbReference type="Pfam" id="PF00854">
    <property type="entry name" value="PTR2"/>
    <property type="match status" value="1"/>
</dbReference>
<dbReference type="PROSITE" id="PS50850">
    <property type="entry name" value="MFS"/>
    <property type="match status" value="1"/>
</dbReference>
<feature type="compositionally biased region" description="Gly residues" evidence="8">
    <location>
        <begin position="522"/>
        <end position="532"/>
    </location>
</feature>
<dbReference type="InterPro" id="IPR036259">
    <property type="entry name" value="MFS_trans_sf"/>
</dbReference>
<evidence type="ECO:0000313" key="12">
    <source>
        <dbReference type="Proteomes" id="UP000260351"/>
    </source>
</evidence>
<name>A0A3E1K9I8_9GAMM</name>
<keyword evidence="5" id="KW-0653">Protein transport</keyword>
<protein>
    <submittedName>
        <fullName evidence="11">MFS transporter</fullName>
    </submittedName>
</protein>
<feature type="transmembrane region" description="Helical" evidence="9">
    <location>
        <begin position="122"/>
        <end position="139"/>
    </location>
</feature>
<organism evidence="11 12">
    <name type="scientific">Wenzhouxiangella sediminis</name>
    <dbReference type="NCBI Taxonomy" id="1792836"/>
    <lineage>
        <taxon>Bacteria</taxon>
        <taxon>Pseudomonadati</taxon>
        <taxon>Pseudomonadota</taxon>
        <taxon>Gammaproteobacteria</taxon>
        <taxon>Chromatiales</taxon>
        <taxon>Wenzhouxiangellaceae</taxon>
        <taxon>Wenzhouxiangella</taxon>
    </lineage>
</organism>
<dbReference type="PANTHER" id="PTHR23517:SF15">
    <property type="entry name" value="PROTON-DEPENDENT OLIGOPEPTIDE FAMILY TRANSPORT PROTEIN"/>
    <property type="match status" value="1"/>
</dbReference>
<feature type="transmembrane region" description="Helical" evidence="9">
    <location>
        <begin position="160"/>
        <end position="185"/>
    </location>
</feature>
<evidence type="ECO:0000313" key="11">
    <source>
        <dbReference type="EMBL" id="RFF30837.1"/>
    </source>
</evidence>
<comment type="caution">
    <text evidence="11">The sequence shown here is derived from an EMBL/GenBank/DDBJ whole genome shotgun (WGS) entry which is preliminary data.</text>
</comment>
<gene>
    <name evidence="11" type="ORF">DZC52_06570</name>
</gene>
<keyword evidence="6 9" id="KW-1133">Transmembrane helix</keyword>
<dbReference type="GO" id="GO:1904680">
    <property type="term" value="F:peptide transmembrane transporter activity"/>
    <property type="evidence" value="ECO:0007669"/>
    <property type="project" value="InterPro"/>
</dbReference>
<feature type="transmembrane region" description="Helical" evidence="9">
    <location>
        <begin position="445"/>
        <end position="467"/>
    </location>
</feature>
<dbReference type="InterPro" id="IPR018456">
    <property type="entry name" value="PTR2_symporter_CS"/>
</dbReference>
<feature type="transmembrane region" description="Helical" evidence="9">
    <location>
        <begin position="350"/>
        <end position="367"/>
    </location>
</feature>
<evidence type="ECO:0000256" key="3">
    <source>
        <dbReference type="ARBA" id="ARBA00022475"/>
    </source>
</evidence>
<reference evidence="11 12" key="1">
    <citation type="submission" date="2018-08" db="EMBL/GenBank/DDBJ databases">
        <title>Wenzhouxiangella salilacus sp. nov., a novel bacterium isolated from a saline lake in Xinjiang Province, China.</title>
        <authorList>
            <person name="Han S."/>
        </authorList>
    </citation>
    <scope>NUCLEOTIDE SEQUENCE [LARGE SCALE GENOMIC DNA]</scope>
    <source>
        <strain evidence="11 12">XDB06</strain>
    </source>
</reference>
<feature type="transmembrane region" description="Helical" evidence="9">
    <location>
        <begin position="96"/>
        <end position="116"/>
    </location>
</feature>
<feature type="transmembrane region" description="Helical" evidence="9">
    <location>
        <begin position="191"/>
        <end position="209"/>
    </location>
</feature>
<feature type="transmembrane region" description="Helical" evidence="9">
    <location>
        <begin position="43"/>
        <end position="60"/>
    </location>
</feature>
<dbReference type="EMBL" id="QUZK01000030">
    <property type="protein sequence ID" value="RFF30837.1"/>
    <property type="molecule type" value="Genomic_DNA"/>
</dbReference>
<dbReference type="Proteomes" id="UP000260351">
    <property type="component" value="Unassembled WGS sequence"/>
</dbReference>
<dbReference type="NCBIfam" id="TIGR00924">
    <property type="entry name" value="yjdL_sub1_fam"/>
    <property type="match status" value="1"/>
</dbReference>
<evidence type="ECO:0000256" key="9">
    <source>
        <dbReference type="SAM" id="Phobius"/>
    </source>
</evidence>
<feature type="domain" description="Major facilitator superfamily (MFS) profile" evidence="10">
    <location>
        <begin position="26"/>
        <end position="504"/>
    </location>
</feature>
<proteinExistence type="predicted"/>
<dbReference type="PROSITE" id="PS01022">
    <property type="entry name" value="PTR2_1"/>
    <property type="match status" value="1"/>
</dbReference>
<feature type="transmembrane region" description="Helical" evidence="9">
    <location>
        <begin position="66"/>
        <end position="87"/>
    </location>
</feature>
<dbReference type="InterPro" id="IPR005279">
    <property type="entry name" value="Dipep/tripep_permease"/>
</dbReference>
<dbReference type="InterPro" id="IPR020846">
    <property type="entry name" value="MFS_dom"/>
</dbReference>
<feature type="transmembrane region" description="Helical" evidence="9">
    <location>
        <begin position="237"/>
        <end position="256"/>
    </location>
</feature>
<dbReference type="OrthoDB" id="5351355at2"/>
<feature type="transmembrane region" description="Helical" evidence="9">
    <location>
        <begin position="479"/>
        <end position="500"/>
    </location>
</feature>
<dbReference type="PANTHER" id="PTHR23517">
    <property type="entry name" value="RESISTANCE PROTEIN MDTM, PUTATIVE-RELATED-RELATED"/>
    <property type="match status" value="1"/>
</dbReference>
<evidence type="ECO:0000256" key="4">
    <source>
        <dbReference type="ARBA" id="ARBA00022692"/>
    </source>
</evidence>
<evidence type="ECO:0000256" key="5">
    <source>
        <dbReference type="ARBA" id="ARBA00022856"/>
    </source>
</evidence>
<dbReference type="Gene3D" id="1.20.1250.20">
    <property type="entry name" value="MFS general substrate transporter like domains"/>
    <property type="match status" value="1"/>
</dbReference>
<evidence type="ECO:0000256" key="1">
    <source>
        <dbReference type="ARBA" id="ARBA00004651"/>
    </source>
</evidence>
<keyword evidence="3" id="KW-1003">Cell membrane</keyword>
<feature type="transmembrane region" description="Helical" evidence="9">
    <location>
        <begin position="412"/>
        <end position="433"/>
    </location>
</feature>
<dbReference type="GO" id="GO:0006857">
    <property type="term" value="P:oligopeptide transport"/>
    <property type="evidence" value="ECO:0007669"/>
    <property type="project" value="InterPro"/>
</dbReference>
<dbReference type="AlphaFoldDB" id="A0A3E1K9I8"/>
<dbReference type="SUPFAM" id="SSF103473">
    <property type="entry name" value="MFS general substrate transporter"/>
    <property type="match status" value="2"/>
</dbReference>
<feature type="transmembrane region" description="Helical" evidence="9">
    <location>
        <begin position="268"/>
        <end position="286"/>
    </location>
</feature>
<dbReference type="CDD" id="cd17346">
    <property type="entry name" value="MFS_DtpA_like"/>
    <property type="match status" value="1"/>
</dbReference>
<keyword evidence="4 9" id="KW-0812">Transmembrane</keyword>
<sequence length="532" mass="57648">MSQSNEGSPAIPGQRQFFGHPAGLGTLFFTELWERFSYYGMRALLVLFMTAAVVEGGMGFDDPTANAIYGLYTAGVYLAALPGGWLADRIFGQQNAIWYGGIIIAAGHIVLSLPGFGLVPEAYGFFLGLILIVVGTGLLKPNISSCVGELYPEGGSRRDAGYVIYYMGINVGAALGPFICGLLRVNMGWHWGFAAAAVGMIAGLIVYRLTQRHLGEFGKEPHPTPPEKQGQTKAMAWGIYALTAGLFLFALLALQGVVVMDARQMAEYSVYVIVGVAVLFFARVLLDSKLTKIERNRTVVLVALFIGAALFWSGFEQAGSSLNLFAERYTARELLGIVIPAEAFQSLNPVYILIFAPFFSALWINLGRRNLDPSIPMKFALGFAQLGIGFGFMWIAASLIQDGDQVLPTWLLLTYLFHTTGELCVSPIGLSATSKLAPRSYYSQMMGMWFFGAALGNLLAGLLAGEFSGDQVEQFPELYRQIVIFCGVVTVGFLVATPFLKKMAALDTPTDDLVREDEPGAYEGGGPKQPRD</sequence>
<feature type="region of interest" description="Disordered" evidence="8">
    <location>
        <begin position="511"/>
        <end position="532"/>
    </location>
</feature>
<keyword evidence="12" id="KW-1185">Reference proteome</keyword>
<dbReference type="InterPro" id="IPR050171">
    <property type="entry name" value="MFS_Transporters"/>
</dbReference>
<feature type="transmembrane region" description="Helical" evidence="9">
    <location>
        <begin position="379"/>
        <end position="400"/>
    </location>
</feature>
<keyword evidence="2" id="KW-0813">Transport</keyword>
<evidence type="ECO:0000256" key="8">
    <source>
        <dbReference type="SAM" id="MobiDB-lite"/>
    </source>
</evidence>
<evidence type="ECO:0000256" key="6">
    <source>
        <dbReference type="ARBA" id="ARBA00022989"/>
    </source>
</evidence>
<dbReference type="GO" id="GO:0005886">
    <property type="term" value="C:plasma membrane"/>
    <property type="evidence" value="ECO:0007669"/>
    <property type="project" value="UniProtKB-SubCell"/>
</dbReference>
<comment type="subcellular location">
    <subcellularLocation>
        <location evidence="1">Cell membrane</location>
        <topology evidence="1">Multi-pass membrane protein</topology>
    </subcellularLocation>
</comment>
<evidence type="ECO:0000256" key="7">
    <source>
        <dbReference type="ARBA" id="ARBA00023136"/>
    </source>
</evidence>
<feature type="transmembrane region" description="Helical" evidence="9">
    <location>
        <begin position="298"/>
        <end position="315"/>
    </location>
</feature>
<dbReference type="RefSeq" id="WP_116650335.1">
    <property type="nucleotide sequence ID" value="NZ_QUZK01000030.1"/>
</dbReference>
<evidence type="ECO:0000259" key="10">
    <source>
        <dbReference type="PROSITE" id="PS50850"/>
    </source>
</evidence>
<accession>A0A3E1K9I8</accession>
<dbReference type="InterPro" id="IPR000109">
    <property type="entry name" value="POT_fam"/>
</dbReference>
<keyword evidence="5" id="KW-0571">Peptide transport</keyword>